<protein>
    <submittedName>
        <fullName evidence="1">Uncharacterized protein</fullName>
    </submittedName>
</protein>
<dbReference type="AlphaFoldDB" id="A0ABD3S7K4"/>
<evidence type="ECO:0000313" key="2">
    <source>
        <dbReference type="Proteomes" id="UP001634393"/>
    </source>
</evidence>
<organism evidence="1 2">
    <name type="scientific">Penstemon smallii</name>
    <dbReference type="NCBI Taxonomy" id="265156"/>
    <lineage>
        <taxon>Eukaryota</taxon>
        <taxon>Viridiplantae</taxon>
        <taxon>Streptophyta</taxon>
        <taxon>Embryophyta</taxon>
        <taxon>Tracheophyta</taxon>
        <taxon>Spermatophyta</taxon>
        <taxon>Magnoliopsida</taxon>
        <taxon>eudicotyledons</taxon>
        <taxon>Gunneridae</taxon>
        <taxon>Pentapetalae</taxon>
        <taxon>asterids</taxon>
        <taxon>lamiids</taxon>
        <taxon>Lamiales</taxon>
        <taxon>Plantaginaceae</taxon>
        <taxon>Cheloneae</taxon>
        <taxon>Penstemon</taxon>
    </lineage>
</organism>
<accession>A0ABD3S7K4</accession>
<reference evidence="1 2" key="1">
    <citation type="submission" date="2024-12" db="EMBL/GenBank/DDBJ databases">
        <title>The unique morphological basis and parallel evolutionary history of personate flowers in Penstemon.</title>
        <authorList>
            <person name="Depatie T.H."/>
            <person name="Wessinger C.A."/>
        </authorList>
    </citation>
    <scope>NUCLEOTIDE SEQUENCE [LARGE SCALE GENOMIC DNA]</scope>
    <source>
        <strain evidence="1">WTNN_2</strain>
        <tissue evidence="1">Leaf</tissue>
    </source>
</reference>
<name>A0ABD3S7K4_9LAMI</name>
<sequence length="44" mass="5052">MIEELENKMKEESIGFECANLGDQNHDGTMDEAMHEEFNGAEDY</sequence>
<proteinExistence type="predicted"/>
<dbReference type="EMBL" id="JBJXBP010000007">
    <property type="protein sequence ID" value="KAL3820500.1"/>
    <property type="molecule type" value="Genomic_DNA"/>
</dbReference>
<comment type="caution">
    <text evidence="1">The sequence shown here is derived from an EMBL/GenBank/DDBJ whole genome shotgun (WGS) entry which is preliminary data.</text>
</comment>
<keyword evidence="2" id="KW-1185">Reference proteome</keyword>
<evidence type="ECO:0000313" key="1">
    <source>
        <dbReference type="EMBL" id="KAL3820500.1"/>
    </source>
</evidence>
<gene>
    <name evidence="1" type="ORF">ACJIZ3_006405</name>
</gene>
<dbReference type="Proteomes" id="UP001634393">
    <property type="component" value="Unassembled WGS sequence"/>
</dbReference>